<feature type="transmembrane region" description="Helical" evidence="1">
    <location>
        <begin position="178"/>
        <end position="198"/>
    </location>
</feature>
<evidence type="ECO:0000313" key="3">
    <source>
        <dbReference type="Proteomes" id="UP000199062"/>
    </source>
</evidence>
<keyword evidence="1" id="KW-1133">Transmembrane helix</keyword>
<proteinExistence type="predicted"/>
<dbReference type="EMBL" id="FOZK01000002">
    <property type="protein sequence ID" value="SFS00063.1"/>
    <property type="molecule type" value="Genomic_DNA"/>
</dbReference>
<feature type="transmembrane region" description="Helical" evidence="1">
    <location>
        <begin position="147"/>
        <end position="166"/>
    </location>
</feature>
<dbReference type="OrthoDB" id="242450at2157"/>
<feature type="transmembrane region" description="Helical" evidence="1">
    <location>
        <begin position="40"/>
        <end position="58"/>
    </location>
</feature>
<sequence length="210" mass="23289">MADRGDDDIDMEMILREEAHRTVDNQINTLNDIDSKVARILRINLVILGILLTGLSVATAPESQPNQILHYTDLINNYTIAGVSLLLLSTGVAAITYTASSLQSGLAATDLRNLLNNDYTDRQNLEGIVEGYSEWIEYNYRTNAKNAPLGTLTILLLVYSMAWLALGVKKAATGDVEPWLVTVTVLLSLTVMHFTGFVGQVRRWHQTRNN</sequence>
<gene>
    <name evidence="2" type="ORF">SAMN05216559_2304</name>
</gene>
<dbReference type="Proteomes" id="UP000199062">
    <property type="component" value="Unassembled WGS sequence"/>
</dbReference>
<keyword evidence="1" id="KW-0812">Transmembrane</keyword>
<reference evidence="2 3" key="1">
    <citation type="submission" date="2016-10" db="EMBL/GenBank/DDBJ databases">
        <authorList>
            <person name="de Groot N.N."/>
        </authorList>
    </citation>
    <scope>NUCLEOTIDE SEQUENCE [LARGE SCALE GENOMIC DNA]</scope>
    <source>
        <strain evidence="2 3">CGMCC 1.10457</strain>
    </source>
</reference>
<organism evidence="2 3">
    <name type="scientific">Halomicrobium zhouii</name>
    <dbReference type="NCBI Taxonomy" id="767519"/>
    <lineage>
        <taxon>Archaea</taxon>
        <taxon>Methanobacteriati</taxon>
        <taxon>Methanobacteriota</taxon>
        <taxon>Stenosarchaea group</taxon>
        <taxon>Halobacteria</taxon>
        <taxon>Halobacteriales</taxon>
        <taxon>Haloarculaceae</taxon>
        <taxon>Halomicrobium</taxon>
    </lineage>
</organism>
<keyword evidence="3" id="KW-1185">Reference proteome</keyword>
<dbReference type="RefSeq" id="WP_089816671.1">
    <property type="nucleotide sequence ID" value="NZ_FOZK01000002.1"/>
</dbReference>
<evidence type="ECO:0000256" key="1">
    <source>
        <dbReference type="SAM" id="Phobius"/>
    </source>
</evidence>
<feature type="transmembrane region" description="Helical" evidence="1">
    <location>
        <begin position="78"/>
        <end position="97"/>
    </location>
</feature>
<accession>A0A1I6L992</accession>
<keyword evidence="1" id="KW-0472">Membrane</keyword>
<dbReference type="AlphaFoldDB" id="A0A1I6L992"/>
<name>A0A1I6L992_9EURY</name>
<dbReference type="STRING" id="767519.SAMN05216559_2304"/>
<evidence type="ECO:0000313" key="2">
    <source>
        <dbReference type="EMBL" id="SFS00063.1"/>
    </source>
</evidence>
<protein>
    <submittedName>
        <fullName evidence="2">Uncharacterized protein</fullName>
    </submittedName>
</protein>